<reference evidence="1 2" key="1">
    <citation type="submission" date="2019-05" db="EMBL/GenBank/DDBJ databases">
        <title>Another draft genome of Portunus trituberculatus and its Hox gene families provides insights of decapod evolution.</title>
        <authorList>
            <person name="Jeong J.-H."/>
            <person name="Song I."/>
            <person name="Kim S."/>
            <person name="Choi T."/>
            <person name="Kim D."/>
            <person name="Ryu S."/>
            <person name="Kim W."/>
        </authorList>
    </citation>
    <scope>NUCLEOTIDE SEQUENCE [LARGE SCALE GENOMIC DNA]</scope>
    <source>
        <tissue evidence="1">Muscle</tissue>
    </source>
</reference>
<comment type="caution">
    <text evidence="1">The sequence shown here is derived from an EMBL/GenBank/DDBJ whole genome shotgun (WGS) entry which is preliminary data.</text>
</comment>
<accession>A0A5B7G190</accession>
<dbReference type="AlphaFoldDB" id="A0A5B7G190"/>
<evidence type="ECO:0000313" key="2">
    <source>
        <dbReference type="Proteomes" id="UP000324222"/>
    </source>
</evidence>
<name>A0A5B7G190_PORTR</name>
<dbReference type="EMBL" id="VSRR010009780">
    <property type="protein sequence ID" value="MPC50878.1"/>
    <property type="molecule type" value="Genomic_DNA"/>
</dbReference>
<protein>
    <submittedName>
        <fullName evidence="1">Uncharacterized protein</fullName>
    </submittedName>
</protein>
<keyword evidence="2" id="KW-1185">Reference proteome</keyword>
<organism evidence="1 2">
    <name type="scientific">Portunus trituberculatus</name>
    <name type="common">Swimming crab</name>
    <name type="synonym">Neptunus trituberculatus</name>
    <dbReference type="NCBI Taxonomy" id="210409"/>
    <lineage>
        <taxon>Eukaryota</taxon>
        <taxon>Metazoa</taxon>
        <taxon>Ecdysozoa</taxon>
        <taxon>Arthropoda</taxon>
        <taxon>Crustacea</taxon>
        <taxon>Multicrustacea</taxon>
        <taxon>Malacostraca</taxon>
        <taxon>Eumalacostraca</taxon>
        <taxon>Eucarida</taxon>
        <taxon>Decapoda</taxon>
        <taxon>Pleocyemata</taxon>
        <taxon>Brachyura</taxon>
        <taxon>Eubrachyura</taxon>
        <taxon>Portunoidea</taxon>
        <taxon>Portunidae</taxon>
        <taxon>Portuninae</taxon>
        <taxon>Portunus</taxon>
    </lineage>
</organism>
<dbReference type="Proteomes" id="UP000324222">
    <property type="component" value="Unassembled WGS sequence"/>
</dbReference>
<evidence type="ECO:0000313" key="1">
    <source>
        <dbReference type="EMBL" id="MPC50878.1"/>
    </source>
</evidence>
<gene>
    <name evidence="1" type="ORF">E2C01_044712</name>
</gene>
<proteinExistence type="predicted"/>
<sequence>MFVRSSRRDPDSGGRDAICERDWSALSVVVVARLFIILSATLRNRPYLVSTNNYVFPLKVLSGSKSKECLVRLPRLLLD</sequence>